<accession>A0AAV7J914</accession>
<name>A0AAV7J914_COTGL</name>
<sequence length="122" mass="13608">MLVDKLNNRRFPVAGGKQANKRSALNFTSALLLPSNSHYFNSYGNRGTKERVTGKLYEQCEEPSGSEAHGDENYTSLVTVPLYTYNAYITYTFCQGAYGNIVIEPIHILGKGEIELCQLTVH</sequence>
<evidence type="ECO:0000313" key="1">
    <source>
        <dbReference type="EMBL" id="KAH0568757.1"/>
    </source>
</evidence>
<proteinExistence type="predicted"/>
<reference evidence="1 2" key="1">
    <citation type="journal article" date="2021" name="J. Hered.">
        <title>A chromosome-level genome assembly of the parasitoid wasp, Cotesia glomerata (Hymenoptera: Braconidae).</title>
        <authorList>
            <person name="Pinto B.J."/>
            <person name="Weis J.J."/>
            <person name="Gamble T."/>
            <person name="Ode P.J."/>
            <person name="Paul R."/>
            <person name="Zaspel J.M."/>
        </authorList>
    </citation>
    <scope>NUCLEOTIDE SEQUENCE [LARGE SCALE GENOMIC DNA]</scope>
    <source>
        <strain evidence="1">CgM1</strain>
    </source>
</reference>
<protein>
    <submittedName>
        <fullName evidence="1">Uncharacterized protein</fullName>
    </submittedName>
</protein>
<dbReference type="AlphaFoldDB" id="A0AAV7J914"/>
<comment type="caution">
    <text evidence="1">The sequence shown here is derived from an EMBL/GenBank/DDBJ whole genome shotgun (WGS) entry which is preliminary data.</text>
</comment>
<keyword evidence="2" id="KW-1185">Reference proteome</keyword>
<gene>
    <name evidence="1" type="ORF">KQX54_021447</name>
</gene>
<dbReference type="EMBL" id="JAHXZJ010000001">
    <property type="protein sequence ID" value="KAH0568757.1"/>
    <property type="molecule type" value="Genomic_DNA"/>
</dbReference>
<evidence type="ECO:0000313" key="2">
    <source>
        <dbReference type="Proteomes" id="UP000826195"/>
    </source>
</evidence>
<organism evidence="1 2">
    <name type="scientific">Cotesia glomerata</name>
    <name type="common">Lepidopteran parasitic wasp</name>
    <name type="synonym">Apanteles glomeratus</name>
    <dbReference type="NCBI Taxonomy" id="32391"/>
    <lineage>
        <taxon>Eukaryota</taxon>
        <taxon>Metazoa</taxon>
        <taxon>Ecdysozoa</taxon>
        <taxon>Arthropoda</taxon>
        <taxon>Hexapoda</taxon>
        <taxon>Insecta</taxon>
        <taxon>Pterygota</taxon>
        <taxon>Neoptera</taxon>
        <taxon>Endopterygota</taxon>
        <taxon>Hymenoptera</taxon>
        <taxon>Apocrita</taxon>
        <taxon>Ichneumonoidea</taxon>
        <taxon>Braconidae</taxon>
        <taxon>Microgastrinae</taxon>
        <taxon>Cotesia</taxon>
    </lineage>
</organism>
<dbReference type="Proteomes" id="UP000826195">
    <property type="component" value="Unassembled WGS sequence"/>
</dbReference>